<name>A0A3D9ZRE5_9ACTN</name>
<keyword evidence="4" id="KW-1185">Reference proteome</keyword>
<feature type="domain" description="Pyrroloquinoline quinone-dependent pyranose dehydrogenase beta-propeller" evidence="2">
    <location>
        <begin position="115"/>
        <end position="368"/>
    </location>
</feature>
<dbReference type="Proteomes" id="UP000256913">
    <property type="component" value="Unassembled WGS sequence"/>
</dbReference>
<protein>
    <submittedName>
        <fullName evidence="3">Glucose/arabinose dehydrogenase</fullName>
    </submittedName>
</protein>
<reference evidence="3 4" key="1">
    <citation type="submission" date="2018-08" db="EMBL/GenBank/DDBJ databases">
        <title>Sequencing the genomes of 1000 actinobacteria strains.</title>
        <authorList>
            <person name="Klenk H.-P."/>
        </authorList>
    </citation>
    <scope>NUCLEOTIDE SEQUENCE [LARGE SCALE GENOMIC DNA]</scope>
    <source>
        <strain evidence="3 4">DSM 44099</strain>
    </source>
</reference>
<evidence type="ECO:0000313" key="3">
    <source>
        <dbReference type="EMBL" id="REF98553.1"/>
    </source>
</evidence>
<evidence type="ECO:0000313" key="4">
    <source>
        <dbReference type="Proteomes" id="UP000256913"/>
    </source>
</evidence>
<proteinExistence type="predicted"/>
<dbReference type="AlphaFoldDB" id="A0A3D9ZRE5"/>
<dbReference type="InterPro" id="IPR011042">
    <property type="entry name" value="6-blade_b-propeller_TolB-like"/>
</dbReference>
<gene>
    <name evidence="3" type="ORF">DFJ67_4571</name>
</gene>
<dbReference type="Gene3D" id="2.120.10.30">
    <property type="entry name" value="TolB, C-terminal domain"/>
    <property type="match status" value="1"/>
</dbReference>
<dbReference type="RefSeq" id="WP_116069823.1">
    <property type="nucleotide sequence ID" value="NZ_BONB01000105.1"/>
</dbReference>
<dbReference type="OrthoDB" id="9770043at2"/>
<dbReference type="Pfam" id="PF22807">
    <property type="entry name" value="TrAA12"/>
    <property type="match status" value="1"/>
</dbReference>
<feature type="signal peptide" evidence="1">
    <location>
        <begin position="1"/>
        <end position="23"/>
    </location>
</feature>
<dbReference type="InterPro" id="IPR054539">
    <property type="entry name" value="Beta-prop_PDH"/>
</dbReference>
<feature type="chain" id="PRO_5017720155" evidence="1">
    <location>
        <begin position="24"/>
        <end position="415"/>
    </location>
</feature>
<dbReference type="SUPFAM" id="SSF50952">
    <property type="entry name" value="Soluble quinoprotein glucose dehydrogenase"/>
    <property type="match status" value="1"/>
</dbReference>
<accession>A0A3D9ZRE5</accession>
<organism evidence="3 4">
    <name type="scientific">Asanoa ferruginea</name>
    <dbReference type="NCBI Taxonomy" id="53367"/>
    <lineage>
        <taxon>Bacteria</taxon>
        <taxon>Bacillati</taxon>
        <taxon>Actinomycetota</taxon>
        <taxon>Actinomycetes</taxon>
        <taxon>Micromonosporales</taxon>
        <taxon>Micromonosporaceae</taxon>
        <taxon>Asanoa</taxon>
    </lineage>
</organism>
<dbReference type="EMBL" id="QUMQ01000001">
    <property type="protein sequence ID" value="REF98553.1"/>
    <property type="molecule type" value="Genomic_DNA"/>
</dbReference>
<keyword evidence="1" id="KW-0732">Signal</keyword>
<comment type="caution">
    <text evidence="3">The sequence shown here is derived from an EMBL/GenBank/DDBJ whole genome shotgun (WGS) entry which is preliminary data.</text>
</comment>
<dbReference type="InterPro" id="IPR011041">
    <property type="entry name" value="Quinoprot_gluc/sorb_DH_b-prop"/>
</dbReference>
<evidence type="ECO:0000259" key="2">
    <source>
        <dbReference type="Pfam" id="PF22807"/>
    </source>
</evidence>
<evidence type="ECO:0000256" key="1">
    <source>
        <dbReference type="SAM" id="SignalP"/>
    </source>
</evidence>
<sequence>MRPAGPIAVLALLAALVAGCDQGAPAELAPTGSVSPGAGLAPVPVAGTDHSVNLPAGWSAGVYARVPKARFLLPLPDGSVLVSRPSAGEIARVPQSGSEPTTFLSGLDRPHDMVLATVGGRQWIYVSAVDRVVRYPYVGGAATAGTAEVVVDGLPDDSLPELRGTYGHVLKNIAVDGDTLYVSIASTCNACASDTKSDPIRGAIYRWDAAGHNAGKALVARGLRNAEGLAIAPGTHDLWVVVNNRDNIIDPATGKKDTAYVDNHPPEEFIRIKQGGFYGWPFCNPDPSGGLRDMPYQRDYELNRDGAAADCAAATPVDLGIQAHSAPLGLTFVPDLGAVVALHGSWNRSKPTGYKVVNFPWAGDRPGDQHDLATGFLGSDAPWARPVDIARLADGSLLVSDDLGGLVFRFTPPSG</sequence>
<dbReference type="PROSITE" id="PS51257">
    <property type="entry name" value="PROKAR_LIPOPROTEIN"/>
    <property type="match status" value="1"/>
</dbReference>